<gene>
    <name evidence="2" type="ORF">PRZ48_003259</name>
</gene>
<name>A0ABR0EW23_ZASCE</name>
<organism evidence="2 3">
    <name type="scientific">Zasmidium cellare</name>
    <name type="common">Wine cellar mold</name>
    <name type="synonym">Racodium cellare</name>
    <dbReference type="NCBI Taxonomy" id="395010"/>
    <lineage>
        <taxon>Eukaryota</taxon>
        <taxon>Fungi</taxon>
        <taxon>Dikarya</taxon>
        <taxon>Ascomycota</taxon>
        <taxon>Pezizomycotina</taxon>
        <taxon>Dothideomycetes</taxon>
        <taxon>Dothideomycetidae</taxon>
        <taxon>Mycosphaerellales</taxon>
        <taxon>Mycosphaerellaceae</taxon>
        <taxon>Zasmidium</taxon>
    </lineage>
</organism>
<keyword evidence="3" id="KW-1185">Reference proteome</keyword>
<comment type="caution">
    <text evidence="2">The sequence shown here is derived from an EMBL/GenBank/DDBJ whole genome shotgun (WGS) entry which is preliminary data.</text>
</comment>
<dbReference type="Proteomes" id="UP001305779">
    <property type="component" value="Unassembled WGS sequence"/>
</dbReference>
<accession>A0ABR0EW23</accession>
<proteinExistence type="predicted"/>
<protein>
    <submittedName>
        <fullName evidence="2">Uncharacterized protein</fullName>
    </submittedName>
</protein>
<feature type="region of interest" description="Disordered" evidence="1">
    <location>
        <begin position="44"/>
        <end position="65"/>
    </location>
</feature>
<evidence type="ECO:0000313" key="2">
    <source>
        <dbReference type="EMBL" id="KAK4505296.1"/>
    </source>
</evidence>
<evidence type="ECO:0000256" key="1">
    <source>
        <dbReference type="SAM" id="MobiDB-lite"/>
    </source>
</evidence>
<evidence type="ECO:0000313" key="3">
    <source>
        <dbReference type="Proteomes" id="UP001305779"/>
    </source>
</evidence>
<sequence>MAAASVCPVVGTTTNVLPPHHPEITSDPEARCPVTNAKVEHHDNIIHNHPSDPNVPQDDKKAMDASSCPALKNANAKDSLTDATCPVVGPVNAHLPPQHPALNEKDSGAVCPVTNAKLEHHKGKVATHPKVANDAPAQKCPVAGAAI</sequence>
<dbReference type="EMBL" id="JAXOVC010000002">
    <property type="protein sequence ID" value="KAK4505296.1"/>
    <property type="molecule type" value="Genomic_DNA"/>
</dbReference>
<reference evidence="2 3" key="1">
    <citation type="journal article" date="2023" name="G3 (Bethesda)">
        <title>A chromosome-level genome assembly of Zasmidium syzygii isolated from banana leaves.</title>
        <authorList>
            <person name="van Westerhoven A.C."/>
            <person name="Mehrabi R."/>
            <person name="Talebi R."/>
            <person name="Steentjes M.B.F."/>
            <person name="Corcolon B."/>
            <person name="Chong P.A."/>
            <person name="Kema G.H.J."/>
            <person name="Seidl M.F."/>
        </authorList>
    </citation>
    <scope>NUCLEOTIDE SEQUENCE [LARGE SCALE GENOMIC DNA]</scope>
    <source>
        <strain evidence="2 3">P124</strain>
    </source>
</reference>